<evidence type="ECO:0000256" key="1">
    <source>
        <dbReference type="SAM" id="MobiDB-lite"/>
    </source>
</evidence>
<gene>
    <name evidence="2" type="ORF">EDD52_10858</name>
</gene>
<protein>
    <submittedName>
        <fullName evidence="2">Uncharacterized protein</fullName>
    </submittedName>
</protein>
<feature type="region of interest" description="Disordered" evidence="1">
    <location>
        <begin position="1"/>
        <end position="44"/>
    </location>
</feature>
<dbReference type="Proteomes" id="UP000295696">
    <property type="component" value="Unassembled WGS sequence"/>
</dbReference>
<sequence>MGVLLGMQETGRVTDPPVIPPVASTMRGNDRAMIGLPQPDPPRTQSVRLANISKLTPSAAFTTPQSVKKPVRSEGQPSGNGAASPIHSGIVEIDHRNSIRRRIRLSTQLSQ</sequence>
<proteinExistence type="predicted"/>
<reference evidence="2 3" key="1">
    <citation type="submission" date="2019-03" db="EMBL/GenBank/DDBJ databases">
        <title>Genomic Encyclopedia of Type Strains, Phase IV (KMG-IV): sequencing the most valuable type-strain genomes for metagenomic binning, comparative biology and taxonomic classification.</title>
        <authorList>
            <person name="Goeker M."/>
        </authorList>
    </citation>
    <scope>NUCLEOTIDE SEQUENCE [LARGE SCALE GENOMIC DNA]</scope>
    <source>
        <strain evidence="2 3">DSM 104836</strain>
    </source>
</reference>
<keyword evidence="3" id="KW-1185">Reference proteome</keyword>
<evidence type="ECO:0000313" key="3">
    <source>
        <dbReference type="Proteomes" id="UP000295696"/>
    </source>
</evidence>
<comment type="caution">
    <text evidence="2">The sequence shown here is derived from an EMBL/GenBank/DDBJ whole genome shotgun (WGS) entry which is preliminary data.</text>
</comment>
<organism evidence="2 3">
    <name type="scientific">Primorskyibacter sedentarius</name>
    <dbReference type="NCBI Taxonomy" id="745311"/>
    <lineage>
        <taxon>Bacteria</taxon>
        <taxon>Pseudomonadati</taxon>
        <taxon>Pseudomonadota</taxon>
        <taxon>Alphaproteobacteria</taxon>
        <taxon>Rhodobacterales</taxon>
        <taxon>Roseobacteraceae</taxon>
        <taxon>Primorskyibacter</taxon>
    </lineage>
</organism>
<feature type="compositionally biased region" description="Polar residues" evidence="1">
    <location>
        <begin position="57"/>
        <end position="66"/>
    </location>
</feature>
<dbReference type="EMBL" id="SLZU01000008">
    <property type="protein sequence ID" value="TCS62764.1"/>
    <property type="molecule type" value="Genomic_DNA"/>
</dbReference>
<name>A0A4R3JAZ5_9RHOB</name>
<dbReference type="AlphaFoldDB" id="A0A4R3JAZ5"/>
<accession>A0A4R3JAZ5</accession>
<evidence type="ECO:0000313" key="2">
    <source>
        <dbReference type="EMBL" id="TCS62764.1"/>
    </source>
</evidence>
<feature type="region of interest" description="Disordered" evidence="1">
    <location>
        <begin position="57"/>
        <end position="89"/>
    </location>
</feature>